<evidence type="ECO:0000256" key="1">
    <source>
        <dbReference type="ARBA" id="ARBA00004123"/>
    </source>
</evidence>
<dbReference type="GO" id="GO:0046983">
    <property type="term" value="F:protein dimerization activity"/>
    <property type="evidence" value="ECO:0007669"/>
    <property type="project" value="InterPro"/>
</dbReference>
<dbReference type="AlphaFoldDB" id="D8RSH9"/>
<keyword evidence="3" id="KW-0804">Transcription</keyword>
<dbReference type="GO" id="GO:0005634">
    <property type="term" value="C:nucleus"/>
    <property type="evidence" value="ECO:0007669"/>
    <property type="project" value="UniProtKB-SubCell"/>
</dbReference>
<organism evidence="7">
    <name type="scientific">Selaginella moellendorffii</name>
    <name type="common">Spikemoss</name>
    <dbReference type="NCBI Taxonomy" id="88036"/>
    <lineage>
        <taxon>Eukaryota</taxon>
        <taxon>Viridiplantae</taxon>
        <taxon>Streptophyta</taxon>
        <taxon>Embryophyta</taxon>
        <taxon>Tracheophyta</taxon>
        <taxon>Lycopodiopsida</taxon>
        <taxon>Selaginellales</taxon>
        <taxon>Selaginellaceae</taxon>
        <taxon>Selaginella</taxon>
    </lineage>
</organism>
<reference evidence="6 7" key="1">
    <citation type="journal article" date="2011" name="Science">
        <title>The Selaginella genome identifies genetic changes associated with the evolution of vascular plants.</title>
        <authorList>
            <person name="Banks J.A."/>
            <person name="Nishiyama T."/>
            <person name="Hasebe M."/>
            <person name="Bowman J.L."/>
            <person name="Gribskov M."/>
            <person name="dePamphilis C."/>
            <person name="Albert V.A."/>
            <person name="Aono N."/>
            <person name="Aoyama T."/>
            <person name="Ambrose B.A."/>
            <person name="Ashton N.W."/>
            <person name="Axtell M.J."/>
            <person name="Barker E."/>
            <person name="Barker M.S."/>
            <person name="Bennetzen J.L."/>
            <person name="Bonawitz N.D."/>
            <person name="Chapple C."/>
            <person name="Cheng C."/>
            <person name="Correa L.G."/>
            <person name="Dacre M."/>
            <person name="DeBarry J."/>
            <person name="Dreyer I."/>
            <person name="Elias M."/>
            <person name="Engstrom E.M."/>
            <person name="Estelle M."/>
            <person name="Feng L."/>
            <person name="Finet C."/>
            <person name="Floyd S.K."/>
            <person name="Frommer W.B."/>
            <person name="Fujita T."/>
            <person name="Gramzow L."/>
            <person name="Gutensohn M."/>
            <person name="Harholt J."/>
            <person name="Hattori M."/>
            <person name="Heyl A."/>
            <person name="Hirai T."/>
            <person name="Hiwatashi Y."/>
            <person name="Ishikawa M."/>
            <person name="Iwata M."/>
            <person name="Karol K.G."/>
            <person name="Koehler B."/>
            <person name="Kolukisaoglu U."/>
            <person name="Kubo M."/>
            <person name="Kurata T."/>
            <person name="Lalonde S."/>
            <person name="Li K."/>
            <person name="Li Y."/>
            <person name="Litt A."/>
            <person name="Lyons E."/>
            <person name="Manning G."/>
            <person name="Maruyama T."/>
            <person name="Michael T.P."/>
            <person name="Mikami K."/>
            <person name="Miyazaki S."/>
            <person name="Morinaga S."/>
            <person name="Murata T."/>
            <person name="Mueller-Roeber B."/>
            <person name="Nelson D.R."/>
            <person name="Obara M."/>
            <person name="Oguri Y."/>
            <person name="Olmstead R.G."/>
            <person name="Onodera N."/>
            <person name="Petersen B.L."/>
            <person name="Pils B."/>
            <person name="Prigge M."/>
            <person name="Rensing S.A."/>
            <person name="Riano-Pachon D.M."/>
            <person name="Roberts A.W."/>
            <person name="Sato Y."/>
            <person name="Scheller H.V."/>
            <person name="Schulz B."/>
            <person name="Schulz C."/>
            <person name="Shakirov E.V."/>
            <person name="Shibagaki N."/>
            <person name="Shinohara N."/>
            <person name="Shippen D.E."/>
            <person name="Soerensen I."/>
            <person name="Sotooka R."/>
            <person name="Sugimoto N."/>
            <person name="Sugita M."/>
            <person name="Sumikawa N."/>
            <person name="Tanurdzic M."/>
            <person name="Theissen G."/>
            <person name="Ulvskov P."/>
            <person name="Wakazuki S."/>
            <person name="Weng J.K."/>
            <person name="Willats W.W."/>
            <person name="Wipf D."/>
            <person name="Wolf P.G."/>
            <person name="Yang L."/>
            <person name="Zimmer A.D."/>
            <person name="Zhu Q."/>
            <person name="Mitros T."/>
            <person name="Hellsten U."/>
            <person name="Loque D."/>
            <person name="Otillar R."/>
            <person name="Salamov A."/>
            <person name="Schmutz J."/>
            <person name="Shapiro H."/>
            <person name="Lindquist E."/>
            <person name="Lucas S."/>
            <person name="Rokhsar D."/>
            <person name="Grigoriev I.V."/>
        </authorList>
    </citation>
    <scope>NUCLEOTIDE SEQUENCE [LARGE SCALE GENOMIC DNA]</scope>
</reference>
<dbReference type="Pfam" id="PF26576">
    <property type="entry name" value="IBH1_N"/>
    <property type="match status" value="1"/>
</dbReference>
<dbReference type="EMBL" id="GL377588">
    <property type="protein sequence ID" value="EFJ25070.1"/>
    <property type="molecule type" value="Genomic_DNA"/>
</dbReference>
<evidence type="ECO:0000313" key="6">
    <source>
        <dbReference type="EMBL" id="EFJ25070.1"/>
    </source>
</evidence>
<dbReference type="Gramene" id="EFJ25070">
    <property type="protein sequence ID" value="EFJ25070"/>
    <property type="gene ID" value="SELMODRAFT_414363"/>
</dbReference>
<dbReference type="InterPro" id="IPR044660">
    <property type="entry name" value="IBH1-like"/>
</dbReference>
<dbReference type="Proteomes" id="UP000001514">
    <property type="component" value="Unassembled WGS sequence"/>
</dbReference>
<dbReference type="KEGG" id="smo:SELMODRAFT_414363"/>
<keyword evidence="2" id="KW-0805">Transcription regulation</keyword>
<comment type="subcellular location">
    <subcellularLocation>
        <location evidence="1">Nucleus</location>
    </subcellularLocation>
</comment>
<dbReference type="PANTHER" id="PTHR33124:SF12">
    <property type="entry name" value="TRANSCRIPTION FACTOR BHLH148"/>
    <property type="match status" value="1"/>
</dbReference>
<proteinExistence type="predicted"/>
<gene>
    <name evidence="6" type="ORF">SELMODRAFT_414363</name>
</gene>
<dbReference type="CDD" id="cd11444">
    <property type="entry name" value="bHLH_AtIBH1_like"/>
    <property type="match status" value="1"/>
</dbReference>
<keyword evidence="4" id="KW-0539">Nucleus</keyword>
<dbReference type="InterPro" id="IPR036638">
    <property type="entry name" value="HLH_DNA-bd_sf"/>
</dbReference>
<dbReference type="OMA" id="CEITEGR"/>
<dbReference type="InParanoid" id="D8RSH9"/>
<dbReference type="GO" id="GO:0000976">
    <property type="term" value="F:transcription cis-regulatory region binding"/>
    <property type="evidence" value="ECO:0007669"/>
    <property type="project" value="UniProtKB-ARBA"/>
</dbReference>
<evidence type="ECO:0000256" key="3">
    <source>
        <dbReference type="ARBA" id="ARBA00023163"/>
    </source>
</evidence>
<dbReference type="HOGENOM" id="CLU_1638262_0_0_1"/>
<evidence type="ECO:0000259" key="5">
    <source>
        <dbReference type="Pfam" id="PF26576"/>
    </source>
</evidence>
<dbReference type="OrthoDB" id="1922093at2759"/>
<dbReference type="GO" id="GO:0006355">
    <property type="term" value="P:regulation of DNA-templated transcription"/>
    <property type="evidence" value="ECO:0007669"/>
    <property type="project" value="InterPro"/>
</dbReference>
<evidence type="ECO:0000256" key="2">
    <source>
        <dbReference type="ARBA" id="ARBA00023015"/>
    </source>
</evidence>
<evidence type="ECO:0000313" key="7">
    <source>
        <dbReference type="Proteomes" id="UP000001514"/>
    </source>
</evidence>
<dbReference type="InterPro" id="IPR059002">
    <property type="entry name" value="IBH1_N"/>
</dbReference>
<dbReference type="PANTHER" id="PTHR33124">
    <property type="entry name" value="TRANSCRIPTION FACTOR IBH1-LIKE 1"/>
    <property type="match status" value="1"/>
</dbReference>
<protein>
    <recommendedName>
        <fullName evidence="5">IBH1-like N-terminal domain-containing protein</fullName>
    </recommendedName>
</protein>
<accession>D8RSH9</accession>
<evidence type="ECO:0000256" key="4">
    <source>
        <dbReference type="ARBA" id="ARBA00023242"/>
    </source>
</evidence>
<sequence length="162" mass="17838">MEEYYGRKYAGYLLPSLAAVMRSSSSLSVDERDQVIKLVADGSLAATARGTSCCWSGALARQVLGGDRRRVHRARRASGSSRVWSCVSKRRSRVCLRRSLRKSRRQSCEITEGRIEVLKDLIPGGRLVKSSAVLLQEAVDYMMFLEVQVGVLSSLAAGVIDL</sequence>
<dbReference type="FunCoup" id="D8RSH9">
    <property type="interactions" value="192"/>
</dbReference>
<dbReference type="InterPro" id="IPR044549">
    <property type="entry name" value="bHLH_AtIBH1-like"/>
</dbReference>
<keyword evidence="7" id="KW-1185">Reference proteome</keyword>
<name>D8RSH9_SELML</name>
<feature type="domain" description="IBH1-like N-terminal" evidence="5">
    <location>
        <begin position="7"/>
        <end position="63"/>
    </location>
</feature>
<dbReference type="SUPFAM" id="SSF47459">
    <property type="entry name" value="HLH, helix-loop-helix DNA-binding domain"/>
    <property type="match status" value="1"/>
</dbReference>